<gene>
    <name evidence="9" type="ORF">CFBP7129_28705</name>
</gene>
<dbReference type="CDD" id="cd03216">
    <property type="entry name" value="ABC_Carb_Monos_I"/>
    <property type="match status" value="1"/>
</dbReference>
<dbReference type="Gene3D" id="3.40.50.300">
    <property type="entry name" value="P-loop containing nucleotide triphosphate hydrolases"/>
    <property type="match status" value="2"/>
</dbReference>
<dbReference type="GO" id="GO:0016887">
    <property type="term" value="F:ATP hydrolysis activity"/>
    <property type="evidence" value="ECO:0007669"/>
    <property type="project" value="InterPro"/>
</dbReference>
<feature type="domain" description="ABC transporter" evidence="8">
    <location>
        <begin position="253"/>
        <end position="496"/>
    </location>
</feature>
<dbReference type="InterPro" id="IPR017871">
    <property type="entry name" value="ABC_transporter-like_CS"/>
</dbReference>
<dbReference type="AlphaFoldDB" id="A0A4D7YT11"/>
<dbReference type="InterPro" id="IPR027417">
    <property type="entry name" value="P-loop_NTPase"/>
</dbReference>
<keyword evidence="3" id="KW-0762">Sugar transport</keyword>
<name>A0A4D7YT11_AGRTU</name>
<evidence type="ECO:0000256" key="7">
    <source>
        <dbReference type="ARBA" id="ARBA00023136"/>
    </source>
</evidence>
<evidence type="ECO:0000256" key="4">
    <source>
        <dbReference type="ARBA" id="ARBA00022737"/>
    </source>
</evidence>
<feature type="domain" description="ABC transporter" evidence="8">
    <location>
        <begin position="6"/>
        <end position="241"/>
    </location>
</feature>
<dbReference type="RefSeq" id="WP_137006576.1">
    <property type="nucleotide sequence ID" value="NZ_CP039925.1"/>
</dbReference>
<evidence type="ECO:0000256" key="3">
    <source>
        <dbReference type="ARBA" id="ARBA00022597"/>
    </source>
</evidence>
<evidence type="ECO:0000259" key="8">
    <source>
        <dbReference type="PROSITE" id="PS50893"/>
    </source>
</evidence>
<keyword evidence="4" id="KW-0677">Repeat</keyword>
<organism evidence="9 10">
    <name type="scientific">Agrobacterium tumefaciens</name>
    <dbReference type="NCBI Taxonomy" id="358"/>
    <lineage>
        <taxon>Bacteria</taxon>
        <taxon>Pseudomonadati</taxon>
        <taxon>Pseudomonadota</taxon>
        <taxon>Alphaproteobacteria</taxon>
        <taxon>Hyphomicrobiales</taxon>
        <taxon>Rhizobiaceae</taxon>
        <taxon>Rhizobium/Agrobacterium group</taxon>
        <taxon>Agrobacterium</taxon>
        <taxon>Agrobacterium tumefaciens complex</taxon>
    </lineage>
</organism>
<evidence type="ECO:0000256" key="1">
    <source>
        <dbReference type="ARBA" id="ARBA00005417"/>
    </source>
</evidence>
<keyword evidence="5" id="KW-0547">Nucleotide-binding</keyword>
<dbReference type="PANTHER" id="PTHR43790">
    <property type="entry name" value="CARBOHYDRATE TRANSPORT ATP-BINDING PROTEIN MG119-RELATED"/>
    <property type="match status" value="1"/>
</dbReference>
<keyword evidence="6 9" id="KW-0067">ATP-binding</keyword>
<dbReference type="SMART" id="SM00382">
    <property type="entry name" value="AAA"/>
    <property type="match status" value="2"/>
</dbReference>
<dbReference type="EMBL" id="CP039925">
    <property type="protein sequence ID" value="QCL98338.1"/>
    <property type="molecule type" value="Genomic_DNA"/>
</dbReference>
<dbReference type="Proteomes" id="UP000298649">
    <property type="component" value="Plasmid pAtCFBP7129b"/>
</dbReference>
<keyword evidence="9" id="KW-0614">Plasmid</keyword>
<comment type="similarity">
    <text evidence="1">Belongs to the ABC transporter superfamily.</text>
</comment>
<dbReference type="Pfam" id="PF00005">
    <property type="entry name" value="ABC_tran"/>
    <property type="match status" value="2"/>
</dbReference>
<dbReference type="InterPro" id="IPR050107">
    <property type="entry name" value="ABC_carbohydrate_import_ATPase"/>
</dbReference>
<keyword evidence="7" id="KW-0472">Membrane</keyword>
<dbReference type="PANTHER" id="PTHR43790:SF9">
    <property type="entry name" value="GALACTOFURANOSE TRANSPORTER ATP-BINDING PROTEIN YTFR"/>
    <property type="match status" value="1"/>
</dbReference>
<dbReference type="SUPFAM" id="SSF52540">
    <property type="entry name" value="P-loop containing nucleoside triphosphate hydrolases"/>
    <property type="match status" value="2"/>
</dbReference>
<evidence type="ECO:0000256" key="2">
    <source>
        <dbReference type="ARBA" id="ARBA00022448"/>
    </source>
</evidence>
<protein>
    <submittedName>
        <fullName evidence="9">Sugar ABC transporter ATP-binding protein</fullName>
    </submittedName>
</protein>
<dbReference type="CDD" id="cd03215">
    <property type="entry name" value="ABC_Carb_Monos_II"/>
    <property type="match status" value="1"/>
</dbReference>
<sequence>MEQYIFEARDISKSYGVIHALKGVSIGIGEGEVHAIIGENGAGKSTLMGIFCGKLRPTAGSLRRNGETVTFSRPLDAQKAGISIAPQEINLVPDLTVAENIMLGAHETAGLAIDWKTTRQTAIRHLLEIDESIDARTKVDRLSKAQQQLVQIARAAATSARILILDEPTAALTSRETNKLFTYIRTFKAGGGSVFYISHRLDEILELAGRITVLRDGAYVGELDPKTTTKDDMVRQMAGRVVGRGNPAPHIGLENRDVVLKVEGLSREGEFHNVSFELHHGEILGVSGLVGAGRTEVAKCIFGLTKADSGTVELFGERLEGRTPLGCIKKGLVYLPEERKQEGIFPLLSITENMSMPSLDRFSGALHMRTADMLREVDGFVQRLRIKLGSARDPITSLSGGNQQKVIIGRWLMQNARVLIMDEPTRGIDVAAKFEIQNELRRFTDKEGLSIVFISSELEEVLDVSDRIVVMHEGKVKGIPTAASATQESLLQLAMS</sequence>
<dbReference type="InterPro" id="IPR003439">
    <property type="entry name" value="ABC_transporter-like_ATP-bd"/>
</dbReference>
<reference evidence="9 10" key="1">
    <citation type="submission" date="2019-04" db="EMBL/GenBank/DDBJ databases">
        <title>Complete genome sequence of Agrobacterium tumefaciens CFBP7129.</title>
        <authorList>
            <person name="Haryono M."/>
            <person name="Lin Y.-C."/>
            <person name="Lai E.-M."/>
            <person name="Kuo C.-H."/>
        </authorList>
    </citation>
    <scope>NUCLEOTIDE SEQUENCE [LARGE SCALE GENOMIC DNA]</scope>
    <source>
        <strain evidence="9 10">CFBP7129</strain>
        <plasmid evidence="10">patcfbp7129b</plasmid>
    </source>
</reference>
<keyword evidence="2" id="KW-0813">Transport</keyword>
<proteinExistence type="inferred from homology"/>
<geneLocation type="plasmid" evidence="10">
    <name>patcfbp7129b</name>
</geneLocation>
<accession>A0A4D7YT11</accession>
<evidence type="ECO:0000256" key="5">
    <source>
        <dbReference type="ARBA" id="ARBA00022741"/>
    </source>
</evidence>
<dbReference type="PROSITE" id="PS00211">
    <property type="entry name" value="ABC_TRANSPORTER_1"/>
    <property type="match status" value="1"/>
</dbReference>
<dbReference type="PROSITE" id="PS50893">
    <property type="entry name" value="ABC_TRANSPORTER_2"/>
    <property type="match status" value="2"/>
</dbReference>
<dbReference type="InterPro" id="IPR003593">
    <property type="entry name" value="AAA+_ATPase"/>
</dbReference>
<evidence type="ECO:0000313" key="10">
    <source>
        <dbReference type="Proteomes" id="UP000298649"/>
    </source>
</evidence>
<dbReference type="GO" id="GO:0005524">
    <property type="term" value="F:ATP binding"/>
    <property type="evidence" value="ECO:0007669"/>
    <property type="project" value="UniProtKB-KW"/>
</dbReference>
<evidence type="ECO:0000256" key="6">
    <source>
        <dbReference type="ARBA" id="ARBA00022840"/>
    </source>
</evidence>
<evidence type="ECO:0000313" key="9">
    <source>
        <dbReference type="EMBL" id="QCL98338.1"/>
    </source>
</evidence>